<dbReference type="PROSITE" id="PS00028">
    <property type="entry name" value="ZINC_FINGER_C2H2_1"/>
    <property type="match status" value="2"/>
</dbReference>
<name>A0A5N4A005_PHOPY</name>
<reference evidence="3 4" key="1">
    <citation type="journal article" date="2018" name="Elife">
        <title>Firefly genomes illuminate parallel origins of bioluminescence in beetles.</title>
        <authorList>
            <person name="Fallon T.R."/>
            <person name="Lower S.E."/>
            <person name="Chang C.H."/>
            <person name="Bessho-Uehara M."/>
            <person name="Martin G.J."/>
            <person name="Bewick A.J."/>
            <person name="Behringer M."/>
            <person name="Debat H.J."/>
            <person name="Wong I."/>
            <person name="Day J.C."/>
            <person name="Suvorov A."/>
            <person name="Silva C.J."/>
            <person name="Stanger-Hall K.F."/>
            <person name="Hall D.W."/>
            <person name="Schmitz R.J."/>
            <person name="Nelson D.R."/>
            <person name="Lewis S.M."/>
            <person name="Shigenobu S."/>
            <person name="Bybee S.M."/>
            <person name="Larracuente A.M."/>
            <person name="Oba Y."/>
            <person name="Weng J.K."/>
        </authorList>
    </citation>
    <scope>NUCLEOTIDE SEQUENCE [LARGE SCALE GENOMIC DNA]</scope>
    <source>
        <strain evidence="3">1611_PpyrPB1</strain>
        <tissue evidence="3">Whole body</tissue>
    </source>
</reference>
<dbReference type="InterPro" id="IPR013087">
    <property type="entry name" value="Znf_C2H2_type"/>
</dbReference>
<dbReference type="Proteomes" id="UP000327044">
    <property type="component" value="Unassembled WGS sequence"/>
</dbReference>
<sequence>MLCFLCKRQFNTLKILIQHFKRVHDLGSSSLFTCCECERTYQYLDRFKKHVNQKHIRNAIKLVDSESTSSTTNPTSPSPPKTPTPKPPEPLLTTPTEPIPSPPPPSQYPVDFKFENIKNGLTQSLLLFILELHNKSNFSRKDISYVQNAMTKHVVTAFVQLFKELHSYLKRSNNTELCEEILGIISALRNPFESYNSEHLLHRLLKYNDYVGDIKHYTLCNEVVAIHRQGGLTYDEKKLSGVLMPLQFQFRKFFERGNLLRNMQDYMNRLKTCTKMKNFIQGKLWAEKTKLYPNKILIPYFVYIDDFEINNPLGSRAGLHSVCNVYYSFPCHPIENSKSENVFLAASLKCKDIKSLGNDVCFKHLINELKLLEETGILIEVEGKSEEVHFVIALVTGDNLGLNSFLNFNKSFSSTSFCRLCKTNKIECHKQVIENSASMRTIENYEDDLDLNNPALTGIRSECILNEIPSFHVVSNYYADVMHDVFEGICHYNFCHALLYFIQQMKYFDISTFNLRKTHFEYGPTEIENIHNAVIELKHIQKMKLKMSARQMMTFTLYFLIMMEDLVPNDDPVWNFLVNFVEIVDILLCFEIDDTTINLLEHKIKKHNSDFVILFNDTLKPKFHNLVHYPTIIRQSGPLRNFWCFKYESFHRQFKIYSNCITSRRNICLSLCKKYEYRFAYNISKSDNNTLFTVNNLHQTECNYATLIRNKLNINMDCLKFFDEMIYKGVRYSCKGYFVSTFENDIAFYVILKIIVINNESVRLFCQKLRDVEFKEHFIGYLVDTTNLGSISILSMNDIVGPPITVIKSPRGQTILRPKEFFRSI</sequence>
<dbReference type="SMART" id="SM00355">
    <property type="entry name" value="ZnF_C2H2"/>
    <property type="match status" value="2"/>
</dbReference>
<gene>
    <name evidence="3" type="ORF">PPYR_14890</name>
</gene>
<dbReference type="AlphaFoldDB" id="A0A5N4A005"/>
<accession>A0A5N4A005</accession>
<organism evidence="3 4">
    <name type="scientific">Photinus pyralis</name>
    <name type="common">Common eastern firefly</name>
    <name type="synonym">Lampyris pyralis</name>
    <dbReference type="NCBI Taxonomy" id="7054"/>
    <lineage>
        <taxon>Eukaryota</taxon>
        <taxon>Metazoa</taxon>
        <taxon>Ecdysozoa</taxon>
        <taxon>Arthropoda</taxon>
        <taxon>Hexapoda</taxon>
        <taxon>Insecta</taxon>
        <taxon>Pterygota</taxon>
        <taxon>Neoptera</taxon>
        <taxon>Endopterygota</taxon>
        <taxon>Coleoptera</taxon>
        <taxon>Polyphaga</taxon>
        <taxon>Elateriformia</taxon>
        <taxon>Elateroidea</taxon>
        <taxon>Lampyridae</taxon>
        <taxon>Lampyrinae</taxon>
        <taxon>Photinus</taxon>
    </lineage>
</organism>
<evidence type="ECO:0000259" key="2">
    <source>
        <dbReference type="PROSITE" id="PS00028"/>
    </source>
</evidence>
<protein>
    <recommendedName>
        <fullName evidence="2">C2H2-type domain-containing protein</fullName>
    </recommendedName>
</protein>
<comment type="caution">
    <text evidence="3">The sequence shown here is derived from an EMBL/GenBank/DDBJ whole genome shotgun (WGS) entry which is preliminary data.</text>
</comment>
<feature type="compositionally biased region" description="Low complexity" evidence="1">
    <location>
        <begin position="65"/>
        <end position="75"/>
    </location>
</feature>
<feature type="compositionally biased region" description="Pro residues" evidence="1">
    <location>
        <begin position="76"/>
        <end position="90"/>
    </location>
</feature>
<evidence type="ECO:0000313" key="4">
    <source>
        <dbReference type="Proteomes" id="UP000327044"/>
    </source>
</evidence>
<dbReference type="InParanoid" id="A0A5N4A005"/>
<dbReference type="EMBL" id="VVIM01000938">
    <property type="protein sequence ID" value="KAB0790664.1"/>
    <property type="molecule type" value="Genomic_DNA"/>
</dbReference>
<evidence type="ECO:0000313" key="3">
    <source>
        <dbReference type="EMBL" id="KAB0790664.1"/>
    </source>
</evidence>
<feature type="domain" description="C2H2-type" evidence="2">
    <location>
        <begin position="3"/>
        <end position="24"/>
    </location>
</feature>
<dbReference type="Gene3D" id="3.30.160.60">
    <property type="entry name" value="Classic Zinc Finger"/>
    <property type="match status" value="1"/>
</dbReference>
<proteinExistence type="predicted"/>
<feature type="region of interest" description="Disordered" evidence="1">
    <location>
        <begin position="62"/>
        <end position="105"/>
    </location>
</feature>
<feature type="domain" description="C2H2-type" evidence="2">
    <location>
        <begin position="34"/>
        <end position="55"/>
    </location>
</feature>
<keyword evidence="4" id="KW-1185">Reference proteome</keyword>
<evidence type="ECO:0000256" key="1">
    <source>
        <dbReference type="SAM" id="MobiDB-lite"/>
    </source>
</evidence>